<keyword evidence="9" id="KW-1185">Reference proteome</keyword>
<evidence type="ECO:0000256" key="1">
    <source>
        <dbReference type="ARBA" id="ARBA00004167"/>
    </source>
</evidence>
<keyword evidence="2 6" id="KW-0812">Transmembrane</keyword>
<evidence type="ECO:0000256" key="7">
    <source>
        <dbReference type="SAM" id="SignalP"/>
    </source>
</evidence>
<comment type="subcellular location">
    <subcellularLocation>
        <location evidence="1">Membrane</location>
        <topology evidence="1">Single-pass membrane protein</topology>
    </subcellularLocation>
</comment>
<feature type="chain" id="PRO_5034053502" evidence="7">
    <location>
        <begin position="21"/>
        <end position="277"/>
    </location>
</feature>
<keyword evidence="7" id="KW-0732">Signal</keyword>
<organism evidence="8 9">
    <name type="scientific">Fusarium austroafricanum</name>
    <dbReference type="NCBI Taxonomy" id="2364996"/>
    <lineage>
        <taxon>Eukaryota</taxon>
        <taxon>Fungi</taxon>
        <taxon>Dikarya</taxon>
        <taxon>Ascomycota</taxon>
        <taxon>Pezizomycotina</taxon>
        <taxon>Sordariomycetes</taxon>
        <taxon>Hypocreomycetidae</taxon>
        <taxon>Hypocreales</taxon>
        <taxon>Nectriaceae</taxon>
        <taxon>Fusarium</taxon>
        <taxon>Fusarium concolor species complex</taxon>
    </lineage>
</organism>
<evidence type="ECO:0000256" key="5">
    <source>
        <dbReference type="SAM" id="MobiDB-lite"/>
    </source>
</evidence>
<dbReference type="Proteomes" id="UP000605986">
    <property type="component" value="Unassembled WGS sequence"/>
</dbReference>
<dbReference type="PANTHER" id="PTHR15549:SF26">
    <property type="entry name" value="AXIAL BUDDING PATTERN PROTEIN 2-RELATED"/>
    <property type="match status" value="1"/>
</dbReference>
<dbReference type="OrthoDB" id="5390143at2759"/>
<dbReference type="GO" id="GO:0071944">
    <property type="term" value="C:cell periphery"/>
    <property type="evidence" value="ECO:0007669"/>
    <property type="project" value="UniProtKB-ARBA"/>
</dbReference>
<evidence type="ECO:0000256" key="3">
    <source>
        <dbReference type="ARBA" id="ARBA00022989"/>
    </source>
</evidence>
<accession>A0A8H4KHK2</accession>
<feature type="region of interest" description="Disordered" evidence="5">
    <location>
        <begin position="140"/>
        <end position="181"/>
    </location>
</feature>
<feature type="compositionally biased region" description="Low complexity" evidence="5">
    <location>
        <begin position="218"/>
        <end position="231"/>
    </location>
</feature>
<protein>
    <submittedName>
        <fullName evidence="8">Crumbs protein like protein 3</fullName>
    </submittedName>
</protein>
<dbReference type="AlphaFoldDB" id="A0A8H4KHK2"/>
<evidence type="ECO:0000256" key="4">
    <source>
        <dbReference type="ARBA" id="ARBA00023136"/>
    </source>
</evidence>
<evidence type="ECO:0000256" key="2">
    <source>
        <dbReference type="ARBA" id="ARBA00022692"/>
    </source>
</evidence>
<reference evidence="8" key="1">
    <citation type="submission" date="2020-01" db="EMBL/GenBank/DDBJ databases">
        <title>Identification and distribution of gene clusters putatively required for synthesis of sphingolipid metabolism inhibitors in phylogenetically diverse species of the filamentous fungus Fusarium.</title>
        <authorList>
            <person name="Kim H.-S."/>
            <person name="Busman M."/>
            <person name="Brown D.W."/>
            <person name="Divon H."/>
            <person name="Uhlig S."/>
            <person name="Proctor R.H."/>
        </authorList>
    </citation>
    <scope>NUCLEOTIDE SEQUENCE</scope>
    <source>
        <strain evidence="8">NRRL 53441</strain>
    </source>
</reference>
<keyword evidence="4 6" id="KW-0472">Membrane</keyword>
<dbReference type="GO" id="GO:0016020">
    <property type="term" value="C:membrane"/>
    <property type="evidence" value="ECO:0007669"/>
    <property type="project" value="UniProtKB-SubCell"/>
</dbReference>
<dbReference type="PANTHER" id="PTHR15549">
    <property type="entry name" value="PAIRED IMMUNOGLOBULIN-LIKE TYPE 2 RECEPTOR"/>
    <property type="match status" value="1"/>
</dbReference>
<sequence length="277" mass="28458">MLAILPFTALLGSFAAQVAADSSFKTPGGSGSTNFKNNPKYDVGESMNVEWETDLDKTNLLLWQDYPAAGGGTQFFVGLKENTTSTSMIWNVNFGGFSTDIPKGTDAVFHFALYKSGTDDIHATSAFFNVTVPKDEATSATKAPTSALPSPSSSTGTLSETTTGAAAEKTTGSSSDKDEGGLSTGAVAGVAVGATIGGIALLAGAGFLLWRHFRKGSGPAAAAGGYEPPSEMSAGAQNQPAHEYYKPPQAPAEMAGQSWIHPPQNGYQGPGGLHEAP</sequence>
<comment type="caution">
    <text evidence="8">The sequence shown here is derived from an EMBL/GenBank/DDBJ whole genome shotgun (WGS) entry which is preliminary data.</text>
</comment>
<keyword evidence="3 6" id="KW-1133">Transmembrane helix</keyword>
<dbReference type="EMBL" id="JAADJG010000252">
    <property type="protein sequence ID" value="KAF4450291.1"/>
    <property type="molecule type" value="Genomic_DNA"/>
</dbReference>
<name>A0A8H4KHK2_9HYPO</name>
<feature type="transmembrane region" description="Helical" evidence="6">
    <location>
        <begin position="186"/>
        <end position="210"/>
    </location>
</feature>
<feature type="compositionally biased region" description="Gly residues" evidence="5">
    <location>
        <begin position="268"/>
        <end position="277"/>
    </location>
</feature>
<feature type="compositionally biased region" description="Low complexity" evidence="5">
    <location>
        <begin position="140"/>
        <end position="174"/>
    </location>
</feature>
<proteinExistence type="predicted"/>
<feature type="region of interest" description="Disordered" evidence="5">
    <location>
        <begin position="218"/>
        <end position="277"/>
    </location>
</feature>
<evidence type="ECO:0000256" key="6">
    <source>
        <dbReference type="SAM" id="Phobius"/>
    </source>
</evidence>
<feature type="signal peptide" evidence="7">
    <location>
        <begin position="1"/>
        <end position="20"/>
    </location>
</feature>
<evidence type="ECO:0000313" key="8">
    <source>
        <dbReference type="EMBL" id="KAF4450291.1"/>
    </source>
</evidence>
<gene>
    <name evidence="8" type="ORF">F53441_6574</name>
</gene>
<dbReference type="InterPro" id="IPR051694">
    <property type="entry name" value="Immunoregulatory_rcpt-like"/>
</dbReference>
<evidence type="ECO:0000313" key="9">
    <source>
        <dbReference type="Proteomes" id="UP000605986"/>
    </source>
</evidence>